<feature type="transmembrane region" description="Helical" evidence="6">
    <location>
        <begin position="114"/>
        <end position="135"/>
    </location>
</feature>
<evidence type="ECO:0000256" key="5">
    <source>
        <dbReference type="ARBA" id="ARBA00023136"/>
    </source>
</evidence>
<dbReference type="RefSeq" id="WP_094044099.1">
    <property type="nucleotide sequence ID" value="NZ_NKHD01000008.1"/>
</dbReference>
<keyword evidence="4 6" id="KW-1133">Transmembrane helix</keyword>
<dbReference type="Proteomes" id="UP000215301">
    <property type="component" value="Unassembled WGS sequence"/>
</dbReference>
<dbReference type="PANTHER" id="PTHR43723">
    <property type="entry name" value="COBALT TRANSPORT PROTEIN CBIQ"/>
    <property type="match status" value="1"/>
</dbReference>
<feature type="transmembrane region" description="Helical" evidence="6">
    <location>
        <begin position="21"/>
        <end position="49"/>
    </location>
</feature>
<dbReference type="CDD" id="cd16914">
    <property type="entry name" value="EcfT"/>
    <property type="match status" value="1"/>
</dbReference>
<dbReference type="InterPro" id="IPR012809">
    <property type="entry name" value="ECF_CbiQ"/>
</dbReference>
<dbReference type="EMBL" id="NKHD01000008">
    <property type="protein sequence ID" value="OXT08921.1"/>
    <property type="molecule type" value="Genomic_DNA"/>
</dbReference>
<reference evidence="7 8" key="1">
    <citation type="submission" date="2017-06" db="EMBL/GenBank/DDBJ databases">
        <title>Isolation and characterization of a thermophilic and butanogenic Thermoanaerobacterium thermosaccharolyticum M5 capable of efficient degradation of hemicellulose.</title>
        <authorList>
            <person name="Xin F."/>
            <person name="Jiang Y."/>
        </authorList>
    </citation>
    <scope>NUCLEOTIDE SEQUENCE [LARGE SCALE GENOMIC DNA]</scope>
    <source>
        <strain evidence="7 8">M5</strain>
    </source>
</reference>
<accession>A0A231VLS8</accession>
<evidence type="ECO:0000256" key="6">
    <source>
        <dbReference type="SAM" id="Phobius"/>
    </source>
</evidence>
<proteinExistence type="predicted"/>
<dbReference type="AlphaFoldDB" id="A0A231VLS8"/>
<feature type="transmembrane region" description="Helical" evidence="6">
    <location>
        <begin position="61"/>
        <end position="81"/>
    </location>
</feature>
<dbReference type="InterPro" id="IPR052770">
    <property type="entry name" value="Cobalt_transport_CbiQ"/>
</dbReference>
<evidence type="ECO:0000256" key="3">
    <source>
        <dbReference type="ARBA" id="ARBA00022692"/>
    </source>
</evidence>
<evidence type="ECO:0000313" key="8">
    <source>
        <dbReference type="Proteomes" id="UP000215301"/>
    </source>
</evidence>
<evidence type="ECO:0000256" key="4">
    <source>
        <dbReference type="ARBA" id="ARBA00022989"/>
    </source>
</evidence>
<dbReference type="PANTHER" id="PTHR43723:SF1">
    <property type="entry name" value="COBALT TRANSPORT PROTEIN CBIQ"/>
    <property type="match status" value="1"/>
</dbReference>
<keyword evidence="2" id="KW-1003">Cell membrane</keyword>
<dbReference type="InterPro" id="IPR003339">
    <property type="entry name" value="ABC/ECF_trnsptr_transmembrane"/>
</dbReference>
<keyword evidence="3 6" id="KW-0812">Transmembrane</keyword>
<protein>
    <submittedName>
        <fullName evidence="7">Cobalt ECF transporter T component CbiQ</fullName>
    </submittedName>
</protein>
<feature type="transmembrane region" description="Helical" evidence="6">
    <location>
        <begin position="88"/>
        <end position="108"/>
    </location>
</feature>
<comment type="caution">
    <text evidence="7">The sequence shown here is derived from an EMBL/GenBank/DDBJ whole genome shotgun (WGS) entry which is preliminary data.</text>
</comment>
<dbReference type="Pfam" id="PF02361">
    <property type="entry name" value="CbiQ"/>
    <property type="match status" value="1"/>
</dbReference>
<gene>
    <name evidence="7" type="primary">cbiQ</name>
    <name evidence="7" type="ORF">CE561_03480</name>
</gene>
<dbReference type="GO" id="GO:0006824">
    <property type="term" value="P:cobalt ion transport"/>
    <property type="evidence" value="ECO:0007669"/>
    <property type="project" value="InterPro"/>
</dbReference>
<dbReference type="GO" id="GO:0043190">
    <property type="term" value="C:ATP-binding cassette (ABC) transporter complex"/>
    <property type="evidence" value="ECO:0007669"/>
    <property type="project" value="InterPro"/>
</dbReference>
<feature type="transmembrane region" description="Helical" evidence="6">
    <location>
        <begin position="231"/>
        <end position="253"/>
    </location>
</feature>
<sequence length="255" mass="29072">MPIDNYSYTNRMYNVHPVEKLLFAFLTMILCFVFDIYTNIAVIILMFMITVLKAKIPGKVYIKLMLIPFSFLMISVLAIIINVIGDKSAALISLNIFGVTLGITPKGISTAVTLFFRTLAVVSCLYFLVLTTPVVDIIDILKKLKIPSLFLELLQLTYRLIFVLFDTAGEIYTSQNSRLGYATLENSYRSLGLLISSLFIKSYKDSQDLYVALEARCYNRGLKVISKDYRFCYRNLIFIVLIELVLISTSILLRR</sequence>
<evidence type="ECO:0000256" key="1">
    <source>
        <dbReference type="ARBA" id="ARBA00004651"/>
    </source>
</evidence>
<evidence type="ECO:0000313" key="7">
    <source>
        <dbReference type="EMBL" id="OXT08921.1"/>
    </source>
</evidence>
<name>A0A231VLS8_THETR</name>
<keyword evidence="5 6" id="KW-0472">Membrane</keyword>
<organism evidence="7 8">
    <name type="scientific">Thermoanaerobacterium thermosaccharolyticum</name>
    <name type="common">Clostridium thermosaccharolyticum</name>
    <dbReference type="NCBI Taxonomy" id="1517"/>
    <lineage>
        <taxon>Bacteria</taxon>
        <taxon>Bacillati</taxon>
        <taxon>Bacillota</taxon>
        <taxon>Clostridia</taxon>
        <taxon>Thermoanaerobacterales</taxon>
        <taxon>Thermoanaerobacteraceae</taxon>
        <taxon>Thermoanaerobacterium</taxon>
    </lineage>
</organism>
<comment type="subcellular location">
    <subcellularLocation>
        <location evidence="1">Cell membrane</location>
        <topology evidence="1">Multi-pass membrane protein</topology>
    </subcellularLocation>
</comment>
<dbReference type="NCBIfam" id="TIGR02454">
    <property type="entry name" value="ECF_T_CbiQ"/>
    <property type="match status" value="1"/>
</dbReference>
<evidence type="ECO:0000256" key="2">
    <source>
        <dbReference type="ARBA" id="ARBA00022475"/>
    </source>
</evidence>